<evidence type="ECO:0000313" key="2">
    <source>
        <dbReference type="Proteomes" id="UP001166021"/>
    </source>
</evidence>
<organism evidence="1 2">
    <name type="scientific">Maribacter aquimaris</name>
    <dbReference type="NCBI Taxonomy" id="2737171"/>
    <lineage>
        <taxon>Bacteria</taxon>
        <taxon>Pseudomonadati</taxon>
        <taxon>Bacteroidota</taxon>
        <taxon>Flavobacteriia</taxon>
        <taxon>Flavobacteriales</taxon>
        <taxon>Flavobacteriaceae</taxon>
        <taxon>Maribacter</taxon>
    </lineage>
</organism>
<gene>
    <name evidence="1" type="ORF">HPE56_19200</name>
</gene>
<protein>
    <submittedName>
        <fullName evidence="1">Uncharacterized protein</fullName>
    </submittedName>
</protein>
<keyword evidence="2" id="KW-1185">Reference proteome</keyword>
<comment type="caution">
    <text evidence="1">The sequence shown here is derived from an EMBL/GenBank/DDBJ whole genome shotgun (WGS) entry which is preliminary data.</text>
</comment>
<name>A0ABR7V9K4_9FLAO</name>
<evidence type="ECO:0000313" key="1">
    <source>
        <dbReference type="EMBL" id="MBD0779931.1"/>
    </source>
</evidence>
<dbReference type="EMBL" id="JABTCF010000016">
    <property type="protein sequence ID" value="MBD0779931.1"/>
    <property type="molecule type" value="Genomic_DNA"/>
</dbReference>
<proteinExistence type="predicted"/>
<accession>A0ABR7V9K4</accession>
<dbReference type="Proteomes" id="UP001166021">
    <property type="component" value="Unassembled WGS sequence"/>
</dbReference>
<dbReference type="RefSeq" id="WP_188245361.1">
    <property type="nucleotide sequence ID" value="NZ_JABTCF010000016.1"/>
</dbReference>
<sequence>MDIILIFERLDRLERLLTANKEVRTFFLEWPLRELLQKTVQFVAGFELF</sequence>
<reference evidence="1" key="1">
    <citation type="submission" date="2020-05" db="EMBL/GenBank/DDBJ databases">
        <title>The draft genome sequence of Maribacter sp. ANRC-HE7.</title>
        <authorList>
            <person name="Mu L."/>
        </authorList>
    </citation>
    <scope>NUCLEOTIDE SEQUENCE</scope>
    <source>
        <strain evidence="1">ANRC-HE7</strain>
    </source>
</reference>